<feature type="compositionally biased region" description="Basic and acidic residues" evidence="1">
    <location>
        <begin position="186"/>
        <end position="195"/>
    </location>
</feature>
<dbReference type="EMBL" id="BLLF01005411">
    <property type="protein sequence ID" value="GFH31164.1"/>
    <property type="molecule type" value="Genomic_DNA"/>
</dbReference>
<evidence type="ECO:0000313" key="3">
    <source>
        <dbReference type="Proteomes" id="UP000485058"/>
    </source>
</evidence>
<dbReference type="Proteomes" id="UP000485058">
    <property type="component" value="Unassembled WGS sequence"/>
</dbReference>
<name>A0A6A0AGI4_HAELA</name>
<feature type="non-terminal residue" evidence="2">
    <location>
        <position position="1"/>
    </location>
</feature>
<comment type="caution">
    <text evidence="2">The sequence shown here is derived from an EMBL/GenBank/DDBJ whole genome shotgun (WGS) entry which is preliminary data.</text>
</comment>
<proteinExistence type="predicted"/>
<dbReference type="AlphaFoldDB" id="A0A6A0AGI4"/>
<reference evidence="2 3" key="1">
    <citation type="submission" date="2020-02" db="EMBL/GenBank/DDBJ databases">
        <title>Draft genome sequence of Haematococcus lacustris strain NIES-144.</title>
        <authorList>
            <person name="Morimoto D."/>
            <person name="Nakagawa S."/>
            <person name="Yoshida T."/>
            <person name="Sawayama S."/>
        </authorList>
    </citation>
    <scope>NUCLEOTIDE SEQUENCE [LARGE SCALE GENOMIC DNA]</scope>
    <source>
        <strain evidence="2 3">NIES-144</strain>
    </source>
</reference>
<evidence type="ECO:0000256" key="1">
    <source>
        <dbReference type="SAM" id="MobiDB-lite"/>
    </source>
</evidence>
<keyword evidence="3" id="KW-1185">Reference proteome</keyword>
<feature type="region of interest" description="Disordered" evidence="1">
    <location>
        <begin position="170"/>
        <end position="195"/>
    </location>
</feature>
<gene>
    <name evidence="2" type="ORF">HaLaN_30148</name>
</gene>
<feature type="non-terminal residue" evidence="2">
    <location>
        <position position="195"/>
    </location>
</feature>
<accession>A0A6A0AGI4</accession>
<protein>
    <submittedName>
        <fullName evidence="2">Uncharacterized protein</fullName>
    </submittedName>
</protein>
<sequence>MLARSSARLPVRSIRSWCAHRYRVLLAWSWGHGRRLVRHGAGAPGAGVAACPYPAHPIPHNPMPTASHHSSPLLSASKCWDPLALWGKQYFYSAVKSSSEISSTSRSEVVAITMSRQYAWLQDAGRSTASAGLTQKCTACTDSIQGILHLANVCQSGATGAGWRSRRCSGGGSTGRCRGGHGWGAVHRERGDPEP</sequence>
<organism evidence="2 3">
    <name type="scientific">Haematococcus lacustris</name>
    <name type="common">Green alga</name>
    <name type="synonym">Haematococcus pluvialis</name>
    <dbReference type="NCBI Taxonomy" id="44745"/>
    <lineage>
        <taxon>Eukaryota</taxon>
        <taxon>Viridiplantae</taxon>
        <taxon>Chlorophyta</taxon>
        <taxon>core chlorophytes</taxon>
        <taxon>Chlorophyceae</taxon>
        <taxon>CS clade</taxon>
        <taxon>Chlamydomonadales</taxon>
        <taxon>Haematococcaceae</taxon>
        <taxon>Haematococcus</taxon>
    </lineage>
</organism>
<evidence type="ECO:0000313" key="2">
    <source>
        <dbReference type="EMBL" id="GFH31164.1"/>
    </source>
</evidence>